<accession>M8DEZ6</accession>
<gene>
    <name evidence="2" type="ORF">I532_14358</name>
</gene>
<dbReference type="Pfam" id="PF02592">
    <property type="entry name" value="Vut_1"/>
    <property type="match status" value="1"/>
</dbReference>
<comment type="function">
    <text evidence="1">Involved in the import of queuosine (Q) precursors, required for Q precursor salvage.</text>
</comment>
<dbReference type="OrthoDB" id="9805479at2"/>
<dbReference type="GO" id="GO:0005886">
    <property type="term" value="C:plasma membrane"/>
    <property type="evidence" value="ECO:0007669"/>
    <property type="project" value="UniProtKB-SubCell"/>
</dbReference>
<dbReference type="PANTHER" id="PTHR34300">
    <property type="entry name" value="QUEUOSINE PRECURSOR TRANSPORTER-RELATED"/>
    <property type="match status" value="1"/>
</dbReference>
<feature type="transmembrane region" description="Helical" evidence="1">
    <location>
        <begin position="34"/>
        <end position="56"/>
    </location>
</feature>
<dbReference type="PANTHER" id="PTHR34300:SF2">
    <property type="entry name" value="QUEUOSINE PRECURSOR TRANSPORTER-RELATED"/>
    <property type="match status" value="1"/>
</dbReference>
<evidence type="ECO:0000256" key="1">
    <source>
        <dbReference type="HAMAP-Rule" id="MF_02088"/>
    </source>
</evidence>
<reference evidence="2 3" key="1">
    <citation type="submission" date="2013-03" db="EMBL/GenBank/DDBJ databases">
        <title>Assembly of a new bacterial strain Brevibacillus borstelensis AK1.</title>
        <authorList>
            <person name="Rajan I."/>
            <person name="PoliReddy D."/>
            <person name="Sugumar T."/>
            <person name="Rathinam K."/>
            <person name="Alqarawi S."/>
            <person name="Khalil A.B."/>
            <person name="Sivakumar N."/>
        </authorList>
    </citation>
    <scope>NUCLEOTIDE SEQUENCE [LARGE SCALE GENOMIC DNA]</scope>
    <source>
        <strain evidence="2 3">AK1</strain>
    </source>
</reference>
<keyword evidence="1" id="KW-0472">Membrane</keyword>
<dbReference type="GO" id="GO:0022857">
    <property type="term" value="F:transmembrane transporter activity"/>
    <property type="evidence" value="ECO:0007669"/>
    <property type="project" value="UniProtKB-UniRule"/>
</dbReference>
<dbReference type="EMBL" id="APBN01000005">
    <property type="protein sequence ID" value="EMT52033.1"/>
    <property type="molecule type" value="Genomic_DNA"/>
</dbReference>
<dbReference type="HAMAP" id="MF_02088">
    <property type="entry name" value="Q_prec_transport"/>
    <property type="match status" value="1"/>
</dbReference>
<name>M8DEZ6_9BACL</name>
<keyword evidence="1" id="KW-0812">Transmembrane</keyword>
<dbReference type="InterPro" id="IPR003744">
    <property type="entry name" value="YhhQ"/>
</dbReference>
<keyword evidence="1" id="KW-1133">Transmembrane helix</keyword>
<comment type="caution">
    <text evidence="2">The sequence shown here is derived from an EMBL/GenBank/DDBJ whole genome shotgun (WGS) entry which is preliminary data.</text>
</comment>
<feature type="transmembrane region" description="Helical" evidence="1">
    <location>
        <begin position="109"/>
        <end position="127"/>
    </location>
</feature>
<organism evidence="2 3">
    <name type="scientific">Brevibacillus borstelensis AK1</name>
    <dbReference type="NCBI Taxonomy" id="1300222"/>
    <lineage>
        <taxon>Bacteria</taxon>
        <taxon>Bacillati</taxon>
        <taxon>Bacillota</taxon>
        <taxon>Bacilli</taxon>
        <taxon>Bacillales</taxon>
        <taxon>Paenibacillaceae</taxon>
        <taxon>Brevibacillus</taxon>
    </lineage>
</organism>
<dbReference type="AlphaFoldDB" id="M8DEZ6"/>
<dbReference type="NCBIfam" id="TIGR00697">
    <property type="entry name" value="queuosine precursor transporter"/>
    <property type="match status" value="1"/>
</dbReference>
<evidence type="ECO:0000313" key="2">
    <source>
        <dbReference type="EMBL" id="EMT52033.1"/>
    </source>
</evidence>
<keyword evidence="1" id="KW-1003">Cell membrane</keyword>
<feature type="transmembrane region" description="Helical" evidence="1">
    <location>
        <begin position="180"/>
        <end position="201"/>
    </location>
</feature>
<proteinExistence type="inferred from homology"/>
<keyword evidence="1" id="KW-0813">Transport</keyword>
<sequence length="215" mass="24009">MNFPPEEKRFLYLTATFMTLLVVANIVSAKVIDLWGVILPAAVIGYPLTYLLTDAISELYGEARARQVVYAGFWANALMLLFVQATILLPPAGFWPLQESYESVMASSARVVIASMLSYFAAQMADVKVFHFIKRRTGEKHFWLRKNVSTAISQLFDTSIFIVIAFYGTMPTDALLQMIMFQYLVKTMIAVVDTPLSYLVVKGARRQQAVSGLAG</sequence>
<comment type="subcellular location">
    <subcellularLocation>
        <location evidence="1">Cell membrane</location>
        <topology evidence="1">Multi-pass membrane protein</topology>
    </subcellularLocation>
</comment>
<protein>
    <recommendedName>
        <fullName evidence="1">Probable queuosine precursor transporter</fullName>
        <shortName evidence="1">Q precursor transporter</shortName>
    </recommendedName>
</protein>
<dbReference type="PATRIC" id="fig|1300222.3.peg.3000"/>
<feature type="transmembrane region" description="Helical" evidence="1">
    <location>
        <begin position="148"/>
        <end position="168"/>
    </location>
</feature>
<dbReference type="RefSeq" id="WP_003389054.1">
    <property type="nucleotide sequence ID" value="NZ_APBN01000005.1"/>
</dbReference>
<feature type="transmembrane region" description="Helical" evidence="1">
    <location>
        <begin position="10"/>
        <end position="28"/>
    </location>
</feature>
<feature type="transmembrane region" description="Helical" evidence="1">
    <location>
        <begin position="68"/>
        <end position="89"/>
    </location>
</feature>
<dbReference type="Proteomes" id="UP000012081">
    <property type="component" value="Unassembled WGS sequence"/>
</dbReference>
<evidence type="ECO:0000313" key="3">
    <source>
        <dbReference type="Proteomes" id="UP000012081"/>
    </source>
</evidence>
<keyword evidence="3" id="KW-1185">Reference proteome</keyword>
<comment type="similarity">
    <text evidence="1">Belongs to the vitamin uptake transporter (VUT/ECF) (TC 2.A.88) family. Q precursor transporter subfamily.</text>
</comment>